<proteinExistence type="predicted"/>
<dbReference type="RefSeq" id="XP_014152775.1">
    <property type="nucleotide sequence ID" value="XM_014297300.1"/>
</dbReference>
<reference evidence="2 3" key="1">
    <citation type="submission" date="2011-02" db="EMBL/GenBank/DDBJ databases">
        <title>The Genome Sequence of Sphaeroforma arctica JP610.</title>
        <authorList>
            <consortium name="The Broad Institute Genome Sequencing Platform"/>
            <person name="Russ C."/>
            <person name="Cuomo C."/>
            <person name="Young S.K."/>
            <person name="Zeng Q."/>
            <person name="Gargeya S."/>
            <person name="Alvarado L."/>
            <person name="Berlin A."/>
            <person name="Chapman S.B."/>
            <person name="Chen Z."/>
            <person name="Freedman E."/>
            <person name="Gellesch M."/>
            <person name="Goldberg J."/>
            <person name="Griggs A."/>
            <person name="Gujja S."/>
            <person name="Heilman E."/>
            <person name="Heiman D."/>
            <person name="Howarth C."/>
            <person name="Mehta T."/>
            <person name="Neiman D."/>
            <person name="Pearson M."/>
            <person name="Roberts A."/>
            <person name="Saif S."/>
            <person name="Shea T."/>
            <person name="Shenoy N."/>
            <person name="Sisk P."/>
            <person name="Stolte C."/>
            <person name="Sykes S."/>
            <person name="White J."/>
            <person name="Yandava C."/>
            <person name="Burger G."/>
            <person name="Gray M.W."/>
            <person name="Holland P.W.H."/>
            <person name="King N."/>
            <person name="Lang F.B.F."/>
            <person name="Roger A.J."/>
            <person name="Ruiz-Trillo I."/>
            <person name="Haas B."/>
            <person name="Nusbaum C."/>
            <person name="Birren B."/>
        </authorList>
    </citation>
    <scope>NUCLEOTIDE SEQUENCE [LARGE SCALE GENOMIC DNA]</scope>
    <source>
        <strain evidence="2 3">JP610</strain>
    </source>
</reference>
<dbReference type="EMBL" id="KQ242407">
    <property type="protein sequence ID" value="KNC78873.1"/>
    <property type="molecule type" value="Genomic_DNA"/>
</dbReference>
<dbReference type="OrthoDB" id="406551at2759"/>
<keyword evidence="1" id="KW-0732">Signal</keyword>
<protein>
    <submittedName>
        <fullName evidence="2">Uncharacterized protein</fullName>
    </submittedName>
</protein>
<accession>A0A0L0FSB6</accession>
<dbReference type="InterPro" id="IPR038941">
    <property type="entry name" value="At4g14100-like"/>
</dbReference>
<name>A0A0L0FSB6_9EUKA</name>
<gene>
    <name evidence="2" type="ORF">SARC_08711</name>
</gene>
<evidence type="ECO:0000256" key="1">
    <source>
        <dbReference type="SAM" id="SignalP"/>
    </source>
</evidence>
<dbReference type="AlphaFoldDB" id="A0A0L0FSB6"/>
<keyword evidence="3" id="KW-1185">Reference proteome</keyword>
<dbReference type="eggNOG" id="ENOG502QVTW">
    <property type="taxonomic scope" value="Eukaryota"/>
</dbReference>
<evidence type="ECO:0000313" key="2">
    <source>
        <dbReference type="EMBL" id="KNC78873.1"/>
    </source>
</evidence>
<sequence>MHLYKIFLMLSASLCVNASRVGSPIAPPVWASQVHAELIQNRSGNLAMVELYYDYVWKRNLNIIDKGDTVLYDNERQNGTTYYYHPKDVKANTTCKAIDMRVGILKPTFLAGADYHGLLQVYSHALNTEVQAEYWSKSGGGQAPFLHYYHDPNRNVPVKWTFFDNATFDVVSWDTSVDCMTRLEVEEAFLIPSYCTDLTPTLASLNPNTKNGTHSDIAASHIGGGCPYTRTANNSKSDSPASTGNRFHSKTIIAPANNSESDPRVTALFFAVLLLPLVGVAQLFKLSRWSVEANINSAATNTERVLNRGARNFS</sequence>
<dbReference type="PANTHER" id="PTHR33880:SF19">
    <property type="entry name" value="EXPRESSED PROTEIN"/>
    <property type="match status" value="1"/>
</dbReference>
<feature type="signal peptide" evidence="1">
    <location>
        <begin position="1"/>
        <end position="18"/>
    </location>
</feature>
<evidence type="ECO:0000313" key="3">
    <source>
        <dbReference type="Proteomes" id="UP000054560"/>
    </source>
</evidence>
<organism evidence="2 3">
    <name type="scientific">Sphaeroforma arctica JP610</name>
    <dbReference type="NCBI Taxonomy" id="667725"/>
    <lineage>
        <taxon>Eukaryota</taxon>
        <taxon>Ichthyosporea</taxon>
        <taxon>Ichthyophonida</taxon>
        <taxon>Sphaeroforma</taxon>
    </lineage>
</organism>
<dbReference type="STRING" id="667725.A0A0L0FSB6"/>
<dbReference type="Proteomes" id="UP000054560">
    <property type="component" value="Unassembled WGS sequence"/>
</dbReference>
<dbReference type="PANTHER" id="PTHR33880">
    <property type="entry name" value="EXPRESSED PROTEIN"/>
    <property type="match status" value="1"/>
</dbReference>
<dbReference type="GeneID" id="25909215"/>
<feature type="chain" id="PRO_5005538350" evidence="1">
    <location>
        <begin position="19"/>
        <end position="314"/>
    </location>
</feature>